<dbReference type="AlphaFoldDB" id="A0A8H5G0M1"/>
<evidence type="ECO:0000256" key="5">
    <source>
        <dbReference type="ARBA" id="ARBA00022448"/>
    </source>
</evidence>
<reference evidence="10 11" key="1">
    <citation type="journal article" date="2020" name="ISME J.">
        <title>Uncovering the hidden diversity of litter-decomposition mechanisms in mushroom-forming fungi.</title>
        <authorList>
            <person name="Floudas D."/>
            <person name="Bentzer J."/>
            <person name="Ahren D."/>
            <person name="Johansson T."/>
            <person name="Persson P."/>
            <person name="Tunlid A."/>
        </authorList>
    </citation>
    <scope>NUCLEOTIDE SEQUENCE [LARGE SCALE GENOMIC DNA]</scope>
    <source>
        <strain evidence="10 11">CBS 146.42</strain>
    </source>
</reference>
<feature type="signal peptide" evidence="8">
    <location>
        <begin position="1"/>
        <end position="20"/>
    </location>
</feature>
<dbReference type="EMBL" id="JAACJO010000007">
    <property type="protein sequence ID" value="KAF5356009.1"/>
    <property type="molecule type" value="Genomic_DNA"/>
</dbReference>
<evidence type="ECO:0000256" key="2">
    <source>
        <dbReference type="ARBA" id="ARBA00006370"/>
    </source>
</evidence>
<keyword evidence="7" id="KW-0445">Lipid transport</keyword>
<evidence type="ECO:0000256" key="6">
    <source>
        <dbReference type="ARBA" id="ARBA00022729"/>
    </source>
</evidence>
<dbReference type="InterPro" id="IPR033917">
    <property type="entry name" value="ML_PG-PI_TP"/>
</dbReference>
<dbReference type="CDD" id="cd00917">
    <property type="entry name" value="PG-PI_TP"/>
    <property type="match status" value="1"/>
</dbReference>
<gene>
    <name evidence="10" type="ORF">D9756_003831</name>
</gene>
<dbReference type="InterPro" id="IPR039670">
    <property type="entry name" value="NPC2-like"/>
</dbReference>
<comment type="function">
    <text evidence="1">Catalyzes the intermembrane transfer of phosphatidylglycerol and phosphatidylinositol.</text>
</comment>
<feature type="domain" description="MD-2-related lipid-recognition" evidence="9">
    <location>
        <begin position="42"/>
        <end position="165"/>
    </location>
</feature>
<dbReference type="SMART" id="SM00737">
    <property type="entry name" value="ML"/>
    <property type="match status" value="1"/>
</dbReference>
<evidence type="ECO:0000256" key="3">
    <source>
        <dbReference type="ARBA" id="ARBA00011245"/>
    </source>
</evidence>
<name>A0A8H5G0M1_9AGAR</name>
<comment type="caution">
    <text evidence="10">The sequence shown here is derived from an EMBL/GenBank/DDBJ whole genome shotgun (WGS) entry which is preliminary data.</text>
</comment>
<evidence type="ECO:0000256" key="4">
    <source>
        <dbReference type="ARBA" id="ARBA00016056"/>
    </source>
</evidence>
<comment type="similarity">
    <text evidence="2">Belongs to the NPC2 family.</text>
</comment>
<feature type="chain" id="PRO_5034568287" description="Phosphatidylglycerol/phosphatidylinositol transfer protein" evidence="8">
    <location>
        <begin position="21"/>
        <end position="175"/>
    </location>
</feature>
<dbReference type="GO" id="GO:0032366">
    <property type="term" value="P:intracellular sterol transport"/>
    <property type="evidence" value="ECO:0007669"/>
    <property type="project" value="InterPro"/>
</dbReference>
<evidence type="ECO:0000256" key="1">
    <source>
        <dbReference type="ARBA" id="ARBA00002053"/>
    </source>
</evidence>
<protein>
    <recommendedName>
        <fullName evidence="4">Phosphatidylglycerol/phosphatidylinositol transfer protein</fullName>
    </recommendedName>
</protein>
<dbReference type="Proteomes" id="UP000559027">
    <property type="component" value="Unassembled WGS sequence"/>
</dbReference>
<keyword evidence="6 8" id="KW-0732">Signal</keyword>
<organism evidence="10 11">
    <name type="scientific">Leucocoprinus leucothites</name>
    <dbReference type="NCBI Taxonomy" id="201217"/>
    <lineage>
        <taxon>Eukaryota</taxon>
        <taxon>Fungi</taxon>
        <taxon>Dikarya</taxon>
        <taxon>Basidiomycota</taxon>
        <taxon>Agaricomycotina</taxon>
        <taxon>Agaricomycetes</taxon>
        <taxon>Agaricomycetidae</taxon>
        <taxon>Agaricales</taxon>
        <taxon>Agaricineae</taxon>
        <taxon>Agaricaceae</taxon>
        <taxon>Leucocoprinus</taxon>
    </lineage>
</organism>
<dbReference type="InterPro" id="IPR014756">
    <property type="entry name" value="Ig_E-set"/>
</dbReference>
<keyword evidence="5" id="KW-0813">Transport</keyword>
<dbReference type="GO" id="GO:0032934">
    <property type="term" value="F:sterol binding"/>
    <property type="evidence" value="ECO:0007669"/>
    <property type="project" value="InterPro"/>
</dbReference>
<dbReference type="PANTHER" id="PTHR11306">
    <property type="entry name" value="NIEMANN PICK TYPE C2 PROTEIN NPC2-RELATED"/>
    <property type="match status" value="1"/>
</dbReference>
<evidence type="ECO:0000313" key="10">
    <source>
        <dbReference type="EMBL" id="KAF5356009.1"/>
    </source>
</evidence>
<evidence type="ECO:0000256" key="8">
    <source>
        <dbReference type="SAM" id="SignalP"/>
    </source>
</evidence>
<dbReference type="OrthoDB" id="6409159at2759"/>
<keyword evidence="11" id="KW-1185">Reference proteome</keyword>
<dbReference type="Gene3D" id="2.70.220.10">
    <property type="entry name" value="Ganglioside GM2 activator"/>
    <property type="match status" value="1"/>
</dbReference>
<evidence type="ECO:0000259" key="9">
    <source>
        <dbReference type="SMART" id="SM00737"/>
    </source>
</evidence>
<dbReference type="PANTHER" id="PTHR11306:SF0">
    <property type="entry name" value="PHOSPHATIDYLGLYCEROL_PHOSPHATIDYLINOSITOL TRANSFER PROTEIN"/>
    <property type="match status" value="1"/>
</dbReference>
<dbReference type="Pfam" id="PF02221">
    <property type="entry name" value="E1_DerP2_DerF2"/>
    <property type="match status" value="1"/>
</dbReference>
<dbReference type="SUPFAM" id="SSF81296">
    <property type="entry name" value="E set domains"/>
    <property type="match status" value="1"/>
</dbReference>
<sequence length="175" mass="19484">MRAFAVLAFASFSISTFSLASPLDNQVVLLSDELAEEPRWKYNICGEDENPIVDIQSIVVSPDPPAPGKDLTVKVKAKTSETIKEGAFADVTVKLGLIKLLTKTFDLCEEARNANASVQCPAAPGPYEVEQTVSLPREIPRAKFNVHIDSYSADEEPLFCLDLEADFRWRFPHRW</sequence>
<accession>A0A8H5G0M1</accession>
<dbReference type="InterPro" id="IPR036846">
    <property type="entry name" value="GM2-AP_sf"/>
</dbReference>
<comment type="subunit">
    <text evidence="3">Monomer.</text>
</comment>
<dbReference type="InterPro" id="IPR003172">
    <property type="entry name" value="ML_dom"/>
</dbReference>
<evidence type="ECO:0000313" key="11">
    <source>
        <dbReference type="Proteomes" id="UP000559027"/>
    </source>
</evidence>
<evidence type="ECO:0000256" key="7">
    <source>
        <dbReference type="ARBA" id="ARBA00023055"/>
    </source>
</evidence>
<proteinExistence type="inferred from homology"/>